<sequence>SPKQAPTFIVTRSFQNYKANQLDAFNDLPLACLDDHGPVKTVKIRHKPNSFITEDIRDLMKARDHPISSEDVRKVIMAMSSNKVPGYDRIPMRETTFTKEREGLGRGKIRRLLKSCEIELNLFYGRRNESTTIIKSNNSGAMWKTIRSALPNKSGCSSLTKDLDALANEFNGFFISVGQKAADDSVELARLHGLSTTPVYLGSTHCDELFDFKAITSEDVRKVIMAMPSNKAQGYDRI</sequence>
<dbReference type="Proteomes" id="UP000275408">
    <property type="component" value="Unassembled WGS sequence"/>
</dbReference>
<protein>
    <submittedName>
        <fullName evidence="1">Uncharacterized protein</fullName>
    </submittedName>
</protein>
<comment type="caution">
    <text evidence="1">The sequence shown here is derived from an EMBL/GenBank/DDBJ whole genome shotgun (WGS) entry which is preliminary data.</text>
</comment>
<accession>A0A3M6UV41</accession>
<proteinExistence type="predicted"/>
<name>A0A3M6UV41_POCDA</name>
<dbReference type="EMBL" id="RCHS01000647">
    <property type="protein sequence ID" value="RMX57495.1"/>
    <property type="molecule type" value="Genomic_DNA"/>
</dbReference>
<feature type="non-terminal residue" evidence="1">
    <location>
        <position position="1"/>
    </location>
</feature>
<evidence type="ECO:0000313" key="1">
    <source>
        <dbReference type="EMBL" id="RMX57495.1"/>
    </source>
</evidence>
<feature type="non-terminal residue" evidence="1">
    <location>
        <position position="238"/>
    </location>
</feature>
<reference evidence="1 2" key="1">
    <citation type="journal article" date="2018" name="Sci. Rep.">
        <title>Comparative analysis of the Pocillopora damicornis genome highlights role of immune system in coral evolution.</title>
        <authorList>
            <person name="Cunning R."/>
            <person name="Bay R.A."/>
            <person name="Gillette P."/>
            <person name="Baker A.C."/>
            <person name="Traylor-Knowles N."/>
        </authorList>
    </citation>
    <scope>NUCLEOTIDE SEQUENCE [LARGE SCALE GENOMIC DNA]</scope>
    <source>
        <strain evidence="1">RSMAS</strain>
        <tissue evidence="1">Whole animal</tissue>
    </source>
</reference>
<keyword evidence="2" id="KW-1185">Reference proteome</keyword>
<organism evidence="1 2">
    <name type="scientific">Pocillopora damicornis</name>
    <name type="common">Cauliflower coral</name>
    <name type="synonym">Millepora damicornis</name>
    <dbReference type="NCBI Taxonomy" id="46731"/>
    <lineage>
        <taxon>Eukaryota</taxon>
        <taxon>Metazoa</taxon>
        <taxon>Cnidaria</taxon>
        <taxon>Anthozoa</taxon>
        <taxon>Hexacorallia</taxon>
        <taxon>Scleractinia</taxon>
        <taxon>Astrocoeniina</taxon>
        <taxon>Pocilloporidae</taxon>
        <taxon>Pocillopora</taxon>
    </lineage>
</organism>
<gene>
    <name evidence="1" type="ORF">pdam_00025692</name>
</gene>
<dbReference type="AlphaFoldDB" id="A0A3M6UV41"/>
<evidence type="ECO:0000313" key="2">
    <source>
        <dbReference type="Proteomes" id="UP000275408"/>
    </source>
</evidence>